<dbReference type="OrthoDB" id="9964196at2"/>
<dbReference type="HOGENOM" id="CLU_2895754_0_0_10"/>
<gene>
    <name evidence="2" type="ordered locus">Celal_3243</name>
</gene>
<dbReference type="EMBL" id="CP002453">
    <property type="protein sequence ID" value="ADV50513.1"/>
    <property type="molecule type" value="Genomic_DNA"/>
</dbReference>
<dbReference type="RefSeq" id="WP_013551974.1">
    <property type="nucleotide sequence ID" value="NC_014934.1"/>
</dbReference>
<keyword evidence="1" id="KW-0732">Signal</keyword>
<protein>
    <submittedName>
        <fullName evidence="2">Uncharacterized protein</fullName>
    </submittedName>
</protein>
<keyword evidence="3" id="KW-1185">Reference proteome</keyword>
<name>E6X5F8_CELAD</name>
<sequence>MKRIQKIKSFIFLMAFIGSATFYGTTQESPKSSAIKNTEYKKTSQKTPLKKANLVTAHVIIK</sequence>
<reference evidence="2 3" key="1">
    <citation type="journal article" date="2010" name="Stand. Genomic Sci.">
        <title>Complete genome sequence of Cellulophaga algicola type strain (IC166).</title>
        <authorList>
            <person name="Abt B."/>
            <person name="Lu M."/>
            <person name="Misra M."/>
            <person name="Han C."/>
            <person name="Nolan M."/>
            <person name="Lucas S."/>
            <person name="Hammon N."/>
            <person name="Deshpande S."/>
            <person name="Cheng J.F."/>
            <person name="Tapia R."/>
            <person name="Goodwin L."/>
            <person name="Pitluck S."/>
            <person name="Liolios K."/>
            <person name="Pagani I."/>
            <person name="Ivanova N."/>
            <person name="Mavromatis K."/>
            <person name="Ovchinikova G."/>
            <person name="Pati A."/>
            <person name="Chen A."/>
            <person name="Palaniappan K."/>
            <person name="Land M."/>
            <person name="Hauser L."/>
            <person name="Chang Y.J."/>
            <person name="Jeffries C.D."/>
            <person name="Detter J.C."/>
            <person name="Brambilla E."/>
            <person name="Rohde M."/>
            <person name="Tindall B.J."/>
            <person name="Goker M."/>
            <person name="Woyke T."/>
            <person name="Bristow J."/>
            <person name="Eisen J.A."/>
            <person name="Markowitz V."/>
            <person name="Hugenholtz P."/>
            <person name="Kyrpides N.C."/>
            <person name="Klenk H.P."/>
            <person name="Lapidus A."/>
        </authorList>
    </citation>
    <scope>NUCLEOTIDE SEQUENCE [LARGE SCALE GENOMIC DNA]</scope>
    <source>
        <strain evidence="3">DSM 14237 / IC166 / ACAM 630</strain>
    </source>
</reference>
<evidence type="ECO:0000313" key="2">
    <source>
        <dbReference type="EMBL" id="ADV50513.1"/>
    </source>
</evidence>
<organism evidence="2 3">
    <name type="scientific">Cellulophaga algicola (strain DSM 14237 / IC166 / ACAM 630)</name>
    <dbReference type="NCBI Taxonomy" id="688270"/>
    <lineage>
        <taxon>Bacteria</taxon>
        <taxon>Pseudomonadati</taxon>
        <taxon>Bacteroidota</taxon>
        <taxon>Flavobacteriia</taxon>
        <taxon>Flavobacteriales</taxon>
        <taxon>Flavobacteriaceae</taxon>
        <taxon>Cellulophaga</taxon>
    </lineage>
</organism>
<dbReference type="STRING" id="688270.Celal_3243"/>
<dbReference type="KEGG" id="cao:Celal_3243"/>
<feature type="signal peptide" evidence="1">
    <location>
        <begin position="1"/>
        <end position="20"/>
    </location>
</feature>
<evidence type="ECO:0000256" key="1">
    <source>
        <dbReference type="SAM" id="SignalP"/>
    </source>
</evidence>
<proteinExistence type="predicted"/>
<evidence type="ECO:0000313" key="3">
    <source>
        <dbReference type="Proteomes" id="UP000008634"/>
    </source>
</evidence>
<feature type="chain" id="PRO_5003215464" evidence="1">
    <location>
        <begin position="21"/>
        <end position="62"/>
    </location>
</feature>
<accession>E6X5F8</accession>
<dbReference type="AlphaFoldDB" id="E6X5F8"/>
<dbReference type="Proteomes" id="UP000008634">
    <property type="component" value="Chromosome"/>
</dbReference>